<dbReference type="OrthoDB" id="8736147at2"/>
<dbReference type="AlphaFoldDB" id="A0A5S3P6C9"/>
<evidence type="ECO:0000313" key="4">
    <source>
        <dbReference type="Proteomes" id="UP000309550"/>
    </source>
</evidence>
<organism evidence="3 4">
    <name type="scientific">Sulfitobacter sabulilitoris</name>
    <dbReference type="NCBI Taxonomy" id="2562655"/>
    <lineage>
        <taxon>Bacteria</taxon>
        <taxon>Pseudomonadati</taxon>
        <taxon>Pseudomonadota</taxon>
        <taxon>Alphaproteobacteria</taxon>
        <taxon>Rhodobacterales</taxon>
        <taxon>Roseobacteraceae</taxon>
        <taxon>Sulfitobacter</taxon>
    </lineage>
</organism>
<keyword evidence="1" id="KW-0547">Nucleotide-binding</keyword>
<reference evidence="3 4" key="1">
    <citation type="submission" date="2019-05" db="EMBL/GenBank/DDBJ databases">
        <title>Sulfitobacter sabulilitoris sp. nov., isolated from a marine sand.</title>
        <authorList>
            <person name="Yoon J.-H."/>
        </authorList>
    </citation>
    <scope>NUCLEOTIDE SEQUENCE [LARGE SCALE GENOMIC DNA]</scope>
    <source>
        <strain evidence="3 4">HSMS-29</strain>
    </source>
</reference>
<evidence type="ECO:0000313" key="3">
    <source>
        <dbReference type="EMBL" id="TMM48644.1"/>
    </source>
</evidence>
<accession>A0A5S3P6C9</accession>
<evidence type="ECO:0000259" key="2">
    <source>
        <dbReference type="PROSITE" id="PS50975"/>
    </source>
</evidence>
<dbReference type="PROSITE" id="PS50975">
    <property type="entry name" value="ATP_GRASP"/>
    <property type="match status" value="1"/>
</dbReference>
<feature type="domain" description="ATP-grasp" evidence="2">
    <location>
        <begin position="108"/>
        <end position="365"/>
    </location>
</feature>
<dbReference type="EMBL" id="VANS01000016">
    <property type="protein sequence ID" value="TMM48644.1"/>
    <property type="molecule type" value="Genomic_DNA"/>
</dbReference>
<dbReference type="GO" id="GO:0005524">
    <property type="term" value="F:ATP binding"/>
    <property type="evidence" value="ECO:0007669"/>
    <property type="project" value="UniProtKB-UniRule"/>
</dbReference>
<dbReference type="GO" id="GO:0046872">
    <property type="term" value="F:metal ion binding"/>
    <property type="evidence" value="ECO:0007669"/>
    <property type="project" value="InterPro"/>
</dbReference>
<keyword evidence="4" id="KW-1185">Reference proteome</keyword>
<protein>
    <recommendedName>
        <fullName evidence="2">ATP-grasp domain-containing protein</fullName>
    </recommendedName>
</protein>
<evidence type="ECO:0000256" key="1">
    <source>
        <dbReference type="PROSITE-ProRule" id="PRU00409"/>
    </source>
</evidence>
<gene>
    <name evidence="3" type="ORF">FDT80_18770</name>
</gene>
<dbReference type="Gene3D" id="3.30.470.20">
    <property type="entry name" value="ATP-grasp fold, B domain"/>
    <property type="match status" value="1"/>
</dbReference>
<dbReference type="InterPro" id="IPR011761">
    <property type="entry name" value="ATP-grasp"/>
</dbReference>
<name>A0A5S3P6C9_9RHOB</name>
<keyword evidence="1" id="KW-0067">ATP-binding</keyword>
<dbReference type="RefSeq" id="WP_138663860.1">
    <property type="nucleotide sequence ID" value="NZ_VANS01000016.1"/>
</dbReference>
<sequence length="389" mass="43258">MPSLDEDGSAFVNDFSEYKTVANKKPVELILFAHQKSGRSMWEIGREFKRLSRGEGKLTLQEYIDYEVYNAPDAEKERFLSRNLVWPVTTQCCDMTWDAATEDKWLATQILELHQIPTPPILAVVDANDRRYGRNVKLSSARELEGFLNETSMPIFAKANRGHASFGTFLIRGHSDNGVELHDGETVGVSELFEDRIGDRAYVLQPLLRNSEEFAPFAKNLITLRLFAVNDGKKISVVAAVLKVPSDENIADNFWRPGNIVGDVDLSSGIVTTAKTRHEGIVKDVDATPATSPTIVGHTITGWEEAVSLARDCSRIFPMQRFLTLDVALTDQGPCVVEVNTGGGWELYQFASGKGFLTPEVTAFFAACNVDLDHDRKGGVLSSLWKRKK</sequence>
<proteinExistence type="predicted"/>
<dbReference type="Pfam" id="PF14397">
    <property type="entry name" value="ATPgrasp_ST"/>
    <property type="match status" value="1"/>
</dbReference>
<comment type="caution">
    <text evidence="3">The sequence shown here is derived from an EMBL/GenBank/DDBJ whole genome shotgun (WGS) entry which is preliminary data.</text>
</comment>
<dbReference type="Proteomes" id="UP000309550">
    <property type="component" value="Unassembled WGS sequence"/>
</dbReference>
<dbReference type="SUPFAM" id="SSF56059">
    <property type="entry name" value="Glutathione synthetase ATP-binding domain-like"/>
    <property type="match status" value="1"/>
</dbReference>
<dbReference type="InterPro" id="IPR039523">
    <property type="entry name" value="RimK-rel_E_lig_ATP-grasp"/>
</dbReference>